<dbReference type="AlphaFoldDB" id="A0A9D1Z6B6"/>
<keyword evidence="1 5" id="KW-0820">tRNA-binding</keyword>
<evidence type="ECO:0000256" key="3">
    <source>
        <dbReference type="ARBA" id="ARBA00022884"/>
    </source>
</evidence>
<dbReference type="HAMAP" id="MF_00871">
    <property type="entry name" value="RqcP"/>
    <property type="match status" value="1"/>
</dbReference>
<accession>A0A9D1Z6B6</accession>
<dbReference type="SUPFAM" id="SSF55174">
    <property type="entry name" value="Alpha-L RNA-binding motif"/>
    <property type="match status" value="1"/>
</dbReference>
<dbReference type="GO" id="GO:0072344">
    <property type="term" value="P:rescue of stalled ribosome"/>
    <property type="evidence" value="ECO:0007669"/>
    <property type="project" value="UniProtKB-UniRule"/>
</dbReference>
<name>A0A9D1Z6B6_9FIRM</name>
<dbReference type="CDD" id="cd00165">
    <property type="entry name" value="S4"/>
    <property type="match status" value="1"/>
</dbReference>
<dbReference type="Gene3D" id="3.10.290.10">
    <property type="entry name" value="RNA-binding S4 domain"/>
    <property type="match status" value="1"/>
</dbReference>
<dbReference type="PIRSF" id="PIRSF038881">
    <property type="entry name" value="RNAbp_HP1423"/>
    <property type="match status" value="1"/>
</dbReference>
<dbReference type="InterPro" id="IPR002942">
    <property type="entry name" value="S4_RNA-bd"/>
</dbReference>
<reference evidence="7" key="2">
    <citation type="submission" date="2021-04" db="EMBL/GenBank/DDBJ databases">
        <authorList>
            <person name="Gilroy R."/>
        </authorList>
    </citation>
    <scope>NUCLEOTIDE SEQUENCE</scope>
    <source>
        <strain evidence="7">CHK199-9574</strain>
    </source>
</reference>
<gene>
    <name evidence="5" type="primary">rqcP</name>
    <name evidence="7" type="ORF">H9728_01315</name>
</gene>
<dbReference type="EMBL" id="DXCO01000010">
    <property type="protein sequence ID" value="HIY77660.1"/>
    <property type="molecule type" value="Genomic_DNA"/>
</dbReference>
<evidence type="ECO:0000256" key="2">
    <source>
        <dbReference type="ARBA" id="ARBA00022730"/>
    </source>
</evidence>
<evidence type="ECO:0000256" key="4">
    <source>
        <dbReference type="ARBA" id="ARBA00022917"/>
    </source>
</evidence>
<evidence type="ECO:0000313" key="8">
    <source>
        <dbReference type="Proteomes" id="UP000824135"/>
    </source>
</evidence>
<comment type="similarity">
    <text evidence="5">Belongs to the RqcP family.</text>
</comment>
<dbReference type="Proteomes" id="UP000824135">
    <property type="component" value="Unassembled WGS sequence"/>
</dbReference>
<evidence type="ECO:0000256" key="5">
    <source>
        <dbReference type="HAMAP-Rule" id="MF_00871"/>
    </source>
</evidence>
<dbReference type="Pfam" id="PF01479">
    <property type="entry name" value="S4"/>
    <property type="match status" value="1"/>
</dbReference>
<feature type="domain" description="RNA-binding S4" evidence="6">
    <location>
        <begin position="1"/>
        <end position="65"/>
    </location>
</feature>
<dbReference type="GO" id="GO:0043023">
    <property type="term" value="F:ribosomal large subunit binding"/>
    <property type="evidence" value="ECO:0007669"/>
    <property type="project" value="UniProtKB-UniRule"/>
</dbReference>
<evidence type="ECO:0000256" key="1">
    <source>
        <dbReference type="ARBA" id="ARBA00022555"/>
    </source>
</evidence>
<dbReference type="InterPro" id="IPR025490">
    <property type="entry name" value="RqcP"/>
</dbReference>
<evidence type="ECO:0000259" key="6">
    <source>
        <dbReference type="SMART" id="SM00363"/>
    </source>
</evidence>
<dbReference type="GO" id="GO:0019843">
    <property type="term" value="F:rRNA binding"/>
    <property type="evidence" value="ECO:0007669"/>
    <property type="project" value="UniProtKB-UniRule"/>
</dbReference>
<comment type="subunit">
    <text evidence="5">Associates with stalled 50S ribosomal subunits. Binds to RqcH, 23S rRNA and the P-site tRNA. Does not require RqcH for association with 50S subunits.</text>
</comment>
<keyword evidence="4 5" id="KW-0648">Protein biosynthesis</keyword>
<protein>
    <recommendedName>
        <fullName evidence="5">RQC P-site tRNA stabilizing factor</fullName>
        <shortName evidence="5">RqcP</shortName>
    </recommendedName>
    <alternativeName>
        <fullName evidence="5">Ribosome-associated protein quality control protein P</fullName>
    </alternativeName>
</protein>
<keyword evidence="2 5" id="KW-0699">rRNA-binding</keyword>
<dbReference type="PROSITE" id="PS50889">
    <property type="entry name" value="S4"/>
    <property type="match status" value="1"/>
</dbReference>
<comment type="caution">
    <text evidence="7">The sequence shown here is derived from an EMBL/GenBank/DDBJ whole genome shotgun (WGS) entry which is preliminary data.</text>
</comment>
<comment type="function">
    <text evidence="5">Key component of the ribosome quality control system (RQC), a ribosome-associated complex that mediates the extraction of incompletely synthesized nascent chains from stalled ribosomes and their subsequent degradation. RqcH recruits Ala-charged tRNA, and with RqcP directs the elongation of stalled nascent chains on 50S ribosomal subunits, leading to non-templated C-terminal alanine extensions (Ala tail). The Ala tail promotes nascent chain degradation. RqcP is associated with the translocation-like movement of the peptidyl-tRNA from the A-site into the P-site.</text>
</comment>
<dbReference type="SMART" id="SM00363">
    <property type="entry name" value="S4"/>
    <property type="match status" value="1"/>
</dbReference>
<proteinExistence type="inferred from homology"/>
<reference evidence="7" key="1">
    <citation type="journal article" date="2021" name="PeerJ">
        <title>Extensive microbial diversity within the chicken gut microbiome revealed by metagenomics and culture.</title>
        <authorList>
            <person name="Gilroy R."/>
            <person name="Ravi A."/>
            <person name="Getino M."/>
            <person name="Pursley I."/>
            <person name="Horton D.L."/>
            <person name="Alikhan N.F."/>
            <person name="Baker D."/>
            <person name="Gharbi K."/>
            <person name="Hall N."/>
            <person name="Watson M."/>
            <person name="Adriaenssens E.M."/>
            <person name="Foster-Nyarko E."/>
            <person name="Jarju S."/>
            <person name="Secka A."/>
            <person name="Antonio M."/>
            <person name="Oren A."/>
            <person name="Chaudhuri R.R."/>
            <person name="La Ragione R."/>
            <person name="Hildebrand F."/>
            <person name="Pallen M.J."/>
        </authorList>
    </citation>
    <scope>NUCLEOTIDE SEQUENCE</scope>
    <source>
        <strain evidence="7">CHK199-9574</strain>
    </source>
</reference>
<sequence>MRIDKFLKVSRILKRRAIALEACKAGKVSVNGKDVKPSYNLKIGDEVEIRFSAGELRFRVLDLKETVKKEEAASLYEIVKE</sequence>
<dbReference type="InterPro" id="IPR036986">
    <property type="entry name" value="S4_RNA-bd_sf"/>
</dbReference>
<evidence type="ECO:0000313" key="7">
    <source>
        <dbReference type="EMBL" id="HIY77660.1"/>
    </source>
</evidence>
<keyword evidence="3 5" id="KW-0694">RNA-binding</keyword>
<organism evidence="7 8">
    <name type="scientific">Candidatus Borkfalkia excrementavium</name>
    <dbReference type="NCBI Taxonomy" id="2838505"/>
    <lineage>
        <taxon>Bacteria</taxon>
        <taxon>Bacillati</taxon>
        <taxon>Bacillota</taxon>
        <taxon>Clostridia</taxon>
        <taxon>Christensenellales</taxon>
        <taxon>Christensenellaceae</taxon>
        <taxon>Candidatus Borkfalkia</taxon>
    </lineage>
</organism>
<dbReference type="GO" id="GO:0000049">
    <property type="term" value="F:tRNA binding"/>
    <property type="evidence" value="ECO:0007669"/>
    <property type="project" value="UniProtKB-UniRule"/>
</dbReference>